<proteinExistence type="predicted"/>
<organism evidence="1 2">
    <name type="scientific">Blastomyces silverae</name>
    <dbReference type="NCBI Taxonomy" id="2060906"/>
    <lineage>
        <taxon>Eukaryota</taxon>
        <taxon>Fungi</taxon>
        <taxon>Dikarya</taxon>
        <taxon>Ascomycota</taxon>
        <taxon>Pezizomycotina</taxon>
        <taxon>Eurotiomycetes</taxon>
        <taxon>Eurotiomycetidae</taxon>
        <taxon>Onygenales</taxon>
        <taxon>Ajellomycetaceae</taxon>
        <taxon>Blastomyces</taxon>
    </lineage>
</organism>
<name>A0A0H1BF24_9EURO</name>
<dbReference type="EMBL" id="LDEV01002281">
    <property type="protein sequence ID" value="KLJ09728.1"/>
    <property type="molecule type" value="Genomic_DNA"/>
</dbReference>
<dbReference type="Proteomes" id="UP000053573">
    <property type="component" value="Unassembled WGS sequence"/>
</dbReference>
<evidence type="ECO:0000313" key="1">
    <source>
        <dbReference type="EMBL" id="KLJ09728.1"/>
    </source>
</evidence>
<dbReference type="AlphaFoldDB" id="A0A0H1BF24"/>
<sequence>MSSSSYMIGIPGGDQHWCCIARLELSQPDSQAPVFACRASAFPRVPNCQCFRCRK</sequence>
<gene>
    <name evidence="1" type="ORF">EMPG_14851</name>
</gene>
<accession>A0A0H1BF24</accession>
<comment type="caution">
    <text evidence="1">The sequence shown here is derived from an EMBL/GenBank/DDBJ whole genome shotgun (WGS) entry which is preliminary data.</text>
</comment>
<protein>
    <submittedName>
        <fullName evidence="1">Uncharacterized protein</fullName>
    </submittedName>
</protein>
<reference evidence="2" key="1">
    <citation type="journal article" date="2015" name="PLoS Genet.">
        <title>The dynamic genome and transcriptome of the human fungal pathogen Blastomyces and close relative Emmonsia.</title>
        <authorList>
            <person name="Munoz J.F."/>
            <person name="Gauthier G.M."/>
            <person name="Desjardins C.A."/>
            <person name="Gallo J.E."/>
            <person name="Holder J."/>
            <person name="Sullivan T.D."/>
            <person name="Marty A.J."/>
            <person name="Carmen J.C."/>
            <person name="Chen Z."/>
            <person name="Ding L."/>
            <person name="Gujja S."/>
            <person name="Magrini V."/>
            <person name="Misas E."/>
            <person name="Mitreva M."/>
            <person name="Priest M."/>
            <person name="Saif S."/>
            <person name="Whiston E.A."/>
            <person name="Young S."/>
            <person name="Zeng Q."/>
            <person name="Goldman W.E."/>
            <person name="Mardis E.R."/>
            <person name="Taylor J.W."/>
            <person name="McEwen J.G."/>
            <person name="Clay O.K."/>
            <person name="Klein B.S."/>
            <person name="Cuomo C.A."/>
        </authorList>
    </citation>
    <scope>NUCLEOTIDE SEQUENCE [LARGE SCALE GENOMIC DNA]</scope>
    <source>
        <strain evidence="2">UAMH 139</strain>
    </source>
</reference>
<feature type="non-terminal residue" evidence="1">
    <location>
        <position position="55"/>
    </location>
</feature>
<evidence type="ECO:0000313" key="2">
    <source>
        <dbReference type="Proteomes" id="UP000053573"/>
    </source>
</evidence>
<keyword evidence="2" id="KW-1185">Reference proteome</keyword>